<dbReference type="GO" id="GO:0016020">
    <property type="term" value="C:membrane"/>
    <property type="evidence" value="ECO:0007669"/>
    <property type="project" value="UniProtKB-SubCell"/>
</dbReference>
<sequence>MVTPPDVRSHGFERPLDAHQLSSWYFLALVVVSFFVLYTPVEVGAEGITVDCIYAILVCTTFYAGVMSMGIDPSDDGALKARKAAAAGLPDAEPPPPDATNHCGLCDAFVLKRSKHCRRCNKCVDTFDHHCPWLNTCVGRKNYPHFIGLLCSVFALTTVHISAFVHSGVRQIWVQSQRDQLADVYGGLSSLAYGIILIVLGVLIAPAMMLVFQLLSFHLGLIRRGMTTYEFIMAQRKKEKEWAFATGPETRQHKLIKWINRNAPCIAVCLVCDEPPTAASTKPQRVPSWDLLRQQLCFRASKPAQVQSKPCTECIPIVDHVKCRARRQKRLRTLQRRILSVARTPGKLSDRPLRLSCEMLLLHLQPQLLQQLSQHQWLEPMHSLVQKPSSRRCRPRDARLMRVLYKTNSTQTPET</sequence>
<evidence type="ECO:0000256" key="2">
    <source>
        <dbReference type="ARBA" id="ARBA00022679"/>
    </source>
</evidence>
<dbReference type="GO" id="GO:0005783">
    <property type="term" value="C:endoplasmic reticulum"/>
    <property type="evidence" value="ECO:0007669"/>
    <property type="project" value="TreeGrafter"/>
</dbReference>
<dbReference type="Proteomes" id="UP000037460">
    <property type="component" value="Unassembled WGS sequence"/>
</dbReference>
<feature type="transmembrane region" description="Helical" evidence="7">
    <location>
        <begin position="53"/>
        <end position="71"/>
    </location>
</feature>
<keyword evidence="2 7" id="KW-0808">Transferase</keyword>
<evidence type="ECO:0000256" key="3">
    <source>
        <dbReference type="ARBA" id="ARBA00022692"/>
    </source>
</evidence>
<keyword evidence="3 7" id="KW-0812">Transmembrane</keyword>
<comment type="domain">
    <text evidence="7">The DHHC domain is required for palmitoyltransferase activity.</text>
</comment>
<evidence type="ECO:0000256" key="4">
    <source>
        <dbReference type="ARBA" id="ARBA00022989"/>
    </source>
</evidence>
<feature type="transmembrane region" description="Helical" evidence="7">
    <location>
        <begin position="21"/>
        <end position="41"/>
    </location>
</feature>
<dbReference type="PANTHER" id="PTHR22883:SF203">
    <property type="entry name" value="PALMITOYLTRANSFERASE"/>
    <property type="match status" value="1"/>
</dbReference>
<evidence type="ECO:0000256" key="5">
    <source>
        <dbReference type="ARBA" id="ARBA00023136"/>
    </source>
</evidence>
<evidence type="ECO:0000313" key="9">
    <source>
        <dbReference type="EMBL" id="KOO30467.1"/>
    </source>
</evidence>
<proteinExistence type="inferred from homology"/>
<dbReference type="GO" id="GO:0006612">
    <property type="term" value="P:protein targeting to membrane"/>
    <property type="evidence" value="ECO:0007669"/>
    <property type="project" value="TreeGrafter"/>
</dbReference>
<comment type="catalytic activity">
    <reaction evidence="7">
        <text>L-cysteinyl-[protein] + hexadecanoyl-CoA = S-hexadecanoyl-L-cysteinyl-[protein] + CoA</text>
        <dbReference type="Rhea" id="RHEA:36683"/>
        <dbReference type="Rhea" id="RHEA-COMP:10131"/>
        <dbReference type="Rhea" id="RHEA-COMP:11032"/>
        <dbReference type="ChEBI" id="CHEBI:29950"/>
        <dbReference type="ChEBI" id="CHEBI:57287"/>
        <dbReference type="ChEBI" id="CHEBI:57379"/>
        <dbReference type="ChEBI" id="CHEBI:74151"/>
        <dbReference type="EC" id="2.3.1.225"/>
    </reaction>
</comment>
<dbReference type="AlphaFoldDB" id="A0A0M0JW20"/>
<dbReference type="GO" id="GO:0005794">
    <property type="term" value="C:Golgi apparatus"/>
    <property type="evidence" value="ECO:0007669"/>
    <property type="project" value="TreeGrafter"/>
</dbReference>
<name>A0A0M0JW20_9EUKA</name>
<evidence type="ECO:0000259" key="8">
    <source>
        <dbReference type="Pfam" id="PF01529"/>
    </source>
</evidence>
<evidence type="ECO:0000256" key="6">
    <source>
        <dbReference type="ARBA" id="ARBA00023315"/>
    </source>
</evidence>
<comment type="subcellular location">
    <subcellularLocation>
        <location evidence="1">Membrane</location>
        <topology evidence="1">Multi-pass membrane protein</topology>
    </subcellularLocation>
</comment>
<dbReference type="InterPro" id="IPR001594">
    <property type="entry name" value="Palmitoyltrfase_DHHC"/>
</dbReference>
<feature type="transmembrane region" description="Helical" evidence="7">
    <location>
        <begin position="146"/>
        <end position="165"/>
    </location>
</feature>
<feature type="domain" description="Palmitoyltransferase DHHC" evidence="8">
    <location>
        <begin position="99"/>
        <end position="233"/>
    </location>
</feature>
<keyword evidence="6 7" id="KW-0012">Acyltransferase</keyword>
<dbReference type="EMBL" id="JWZX01002221">
    <property type="protein sequence ID" value="KOO30467.1"/>
    <property type="molecule type" value="Genomic_DNA"/>
</dbReference>
<dbReference type="EC" id="2.3.1.225" evidence="7"/>
<keyword evidence="10" id="KW-1185">Reference proteome</keyword>
<keyword evidence="4 7" id="KW-1133">Transmembrane helix</keyword>
<dbReference type="PANTHER" id="PTHR22883">
    <property type="entry name" value="ZINC FINGER DHHC DOMAIN CONTAINING PROTEIN"/>
    <property type="match status" value="1"/>
</dbReference>
<feature type="transmembrane region" description="Helical" evidence="7">
    <location>
        <begin position="191"/>
        <end position="215"/>
    </location>
</feature>
<accession>A0A0M0JW20</accession>
<keyword evidence="5 7" id="KW-0472">Membrane</keyword>
<dbReference type="OrthoDB" id="9909019at2759"/>
<reference evidence="10" key="1">
    <citation type="journal article" date="2015" name="PLoS Genet.">
        <title>Genome Sequence and Transcriptome Analyses of Chrysochromulina tobin: Metabolic Tools for Enhanced Algal Fitness in the Prominent Order Prymnesiales (Haptophyceae).</title>
        <authorList>
            <person name="Hovde B.T."/>
            <person name="Deodato C.R."/>
            <person name="Hunsperger H.M."/>
            <person name="Ryken S.A."/>
            <person name="Yost W."/>
            <person name="Jha R.K."/>
            <person name="Patterson J."/>
            <person name="Monnat R.J. Jr."/>
            <person name="Barlow S.B."/>
            <person name="Starkenburg S.R."/>
            <person name="Cattolico R.A."/>
        </authorList>
    </citation>
    <scope>NUCLEOTIDE SEQUENCE</scope>
    <source>
        <strain evidence="10">CCMP291</strain>
    </source>
</reference>
<dbReference type="InterPro" id="IPR039859">
    <property type="entry name" value="PFA4/ZDH16/20/ERF2-like"/>
</dbReference>
<comment type="caution">
    <text evidence="9">The sequence shown here is derived from an EMBL/GenBank/DDBJ whole genome shotgun (WGS) entry which is preliminary data.</text>
</comment>
<dbReference type="PROSITE" id="PS50216">
    <property type="entry name" value="DHHC"/>
    <property type="match status" value="1"/>
</dbReference>
<evidence type="ECO:0000313" key="10">
    <source>
        <dbReference type="Proteomes" id="UP000037460"/>
    </source>
</evidence>
<evidence type="ECO:0000256" key="7">
    <source>
        <dbReference type="RuleBase" id="RU079119"/>
    </source>
</evidence>
<organism evidence="9 10">
    <name type="scientific">Chrysochromulina tobinii</name>
    <dbReference type="NCBI Taxonomy" id="1460289"/>
    <lineage>
        <taxon>Eukaryota</taxon>
        <taxon>Haptista</taxon>
        <taxon>Haptophyta</taxon>
        <taxon>Prymnesiophyceae</taxon>
        <taxon>Prymnesiales</taxon>
        <taxon>Chrysochromulinaceae</taxon>
        <taxon>Chrysochromulina</taxon>
    </lineage>
</organism>
<evidence type="ECO:0000256" key="1">
    <source>
        <dbReference type="ARBA" id="ARBA00004141"/>
    </source>
</evidence>
<dbReference type="GO" id="GO:0019706">
    <property type="term" value="F:protein-cysteine S-palmitoyltransferase activity"/>
    <property type="evidence" value="ECO:0007669"/>
    <property type="project" value="UniProtKB-EC"/>
</dbReference>
<gene>
    <name evidence="9" type="ORF">Ctob_009579</name>
</gene>
<dbReference type="Pfam" id="PF01529">
    <property type="entry name" value="DHHC"/>
    <property type="match status" value="1"/>
</dbReference>
<protein>
    <recommendedName>
        <fullName evidence="7">Palmitoyltransferase</fullName>
        <ecNumber evidence="7">2.3.1.225</ecNumber>
    </recommendedName>
</protein>
<comment type="similarity">
    <text evidence="7">Belongs to the DHHC palmitoyltransferase family.</text>
</comment>